<feature type="compositionally biased region" description="Basic and acidic residues" evidence="1">
    <location>
        <begin position="325"/>
        <end position="334"/>
    </location>
</feature>
<protein>
    <submittedName>
        <fullName evidence="2">WD repeat-containing protein 44</fullName>
    </submittedName>
</protein>
<evidence type="ECO:0000313" key="2">
    <source>
        <dbReference type="EMBL" id="JAG08450.1"/>
    </source>
</evidence>
<accession>A0A0A9WUB6</accession>
<dbReference type="AlphaFoldDB" id="A0A0A9WUB6"/>
<feature type="region of interest" description="Disordered" evidence="1">
    <location>
        <begin position="190"/>
        <end position="215"/>
    </location>
</feature>
<sequence length="391" mass="42777">KVLPSRVDDNSDVDKYSHIGDYLNYRVKQEKHFDNRKNVSASTDTIPKVVRSFTINWLINESNTTTIKDESSPLKNNGIFKTVPVVGNINGTPAPAVKTKSSLVEKVLPSNGDDNYDVDEYVDHLESPKVERVNPLYNEEIVGASADKIGNVVSPLLNSLTKKSTPTITNEPSPVRKIEILADMSSATKKIEPSSVEQEFNTSRVNGNADAPADNVEDVIDGSINWVNNNSDAPAKNKGKPSLVKHFKASHDYDSSDASDDKSVDVVDTINGNPAPALTVKSSPIKNVLRSHGDDNVDVDESVDNSDDYLNHLRNRINENFASSKKVEPPRDDNNVDASADYGSIGTIGNRINGNRDPARKGEPYLVKKFKASRDLSLADNSIIDDFSNLS</sequence>
<reference evidence="2" key="1">
    <citation type="journal article" date="2014" name="PLoS ONE">
        <title>Transcriptome-Based Identification of ABC Transporters in the Western Tarnished Plant Bug Lygus hesperus.</title>
        <authorList>
            <person name="Hull J.J."/>
            <person name="Chaney K."/>
            <person name="Geib S.M."/>
            <person name="Fabrick J.A."/>
            <person name="Brent C.S."/>
            <person name="Walsh D."/>
            <person name="Lavine L.C."/>
        </authorList>
    </citation>
    <scope>NUCLEOTIDE SEQUENCE</scope>
</reference>
<name>A0A0A9WUB6_LYGHE</name>
<feature type="region of interest" description="Disordered" evidence="1">
    <location>
        <begin position="321"/>
        <end position="361"/>
    </location>
</feature>
<reference evidence="2" key="2">
    <citation type="submission" date="2014-07" db="EMBL/GenBank/DDBJ databases">
        <authorList>
            <person name="Hull J."/>
        </authorList>
    </citation>
    <scope>NUCLEOTIDE SEQUENCE</scope>
</reference>
<dbReference type="EMBL" id="GBHO01035154">
    <property type="protein sequence ID" value="JAG08450.1"/>
    <property type="molecule type" value="Transcribed_RNA"/>
</dbReference>
<organism evidence="2">
    <name type="scientific">Lygus hesperus</name>
    <name type="common">Western plant bug</name>
    <dbReference type="NCBI Taxonomy" id="30085"/>
    <lineage>
        <taxon>Eukaryota</taxon>
        <taxon>Metazoa</taxon>
        <taxon>Ecdysozoa</taxon>
        <taxon>Arthropoda</taxon>
        <taxon>Hexapoda</taxon>
        <taxon>Insecta</taxon>
        <taxon>Pterygota</taxon>
        <taxon>Neoptera</taxon>
        <taxon>Paraneoptera</taxon>
        <taxon>Hemiptera</taxon>
        <taxon>Heteroptera</taxon>
        <taxon>Panheteroptera</taxon>
        <taxon>Cimicomorpha</taxon>
        <taxon>Miridae</taxon>
        <taxon>Mirini</taxon>
        <taxon>Lygus</taxon>
    </lineage>
</organism>
<proteinExistence type="predicted"/>
<feature type="non-terminal residue" evidence="2">
    <location>
        <position position="1"/>
    </location>
</feature>
<feature type="compositionally biased region" description="Polar residues" evidence="1">
    <location>
        <begin position="195"/>
        <end position="206"/>
    </location>
</feature>
<evidence type="ECO:0000256" key="1">
    <source>
        <dbReference type="SAM" id="MobiDB-lite"/>
    </source>
</evidence>
<gene>
    <name evidence="2" type="primary">WDR44_7</name>
    <name evidence="2" type="ORF">CM83_17967</name>
</gene>